<evidence type="ECO:0000259" key="7">
    <source>
        <dbReference type="Pfam" id="PF04130"/>
    </source>
</evidence>
<dbReference type="OrthoDB" id="6337261at2759"/>
<dbReference type="Pfam" id="PF17681">
    <property type="entry name" value="GCP_N_terminal"/>
    <property type="match status" value="1"/>
</dbReference>
<organism evidence="9 10">
    <name type="scientific">Daphnia galeata</name>
    <dbReference type="NCBI Taxonomy" id="27404"/>
    <lineage>
        <taxon>Eukaryota</taxon>
        <taxon>Metazoa</taxon>
        <taxon>Ecdysozoa</taxon>
        <taxon>Arthropoda</taxon>
        <taxon>Crustacea</taxon>
        <taxon>Branchiopoda</taxon>
        <taxon>Diplostraca</taxon>
        <taxon>Cladocera</taxon>
        <taxon>Anomopoda</taxon>
        <taxon>Daphniidae</taxon>
        <taxon>Daphnia</taxon>
    </lineage>
</organism>
<evidence type="ECO:0008006" key="11">
    <source>
        <dbReference type="Google" id="ProtNLM"/>
    </source>
</evidence>
<keyword evidence="5" id="KW-0206">Cytoskeleton</keyword>
<dbReference type="InterPro" id="IPR036770">
    <property type="entry name" value="Ankyrin_rpt-contain_sf"/>
</dbReference>
<reference evidence="9" key="1">
    <citation type="submission" date="2021-11" db="EMBL/GenBank/DDBJ databases">
        <authorList>
            <person name="Schell T."/>
        </authorList>
    </citation>
    <scope>NUCLEOTIDE SEQUENCE</scope>
    <source>
        <strain evidence="9">M5</strain>
    </source>
</reference>
<feature type="repeat" description="ANK" evidence="6">
    <location>
        <begin position="1466"/>
        <end position="1487"/>
    </location>
</feature>
<feature type="repeat" description="ANK" evidence="6">
    <location>
        <begin position="1433"/>
        <end position="1465"/>
    </location>
</feature>
<comment type="subcellular location">
    <subcellularLocation>
        <location evidence="1">Cytoplasm</location>
        <location evidence="1">Cytoskeleton</location>
    </subcellularLocation>
</comment>
<name>A0A8J2S6H6_9CRUS</name>
<dbReference type="Pfam" id="PF04130">
    <property type="entry name" value="GCP_C_terminal"/>
    <property type="match status" value="1"/>
</dbReference>
<dbReference type="InterPro" id="IPR041470">
    <property type="entry name" value="GCP_N"/>
</dbReference>
<dbReference type="GO" id="GO:0000930">
    <property type="term" value="C:gamma-tubulin complex"/>
    <property type="evidence" value="ECO:0007669"/>
    <property type="project" value="TreeGrafter"/>
</dbReference>
<keyword evidence="4" id="KW-0493">Microtubule</keyword>
<evidence type="ECO:0000259" key="8">
    <source>
        <dbReference type="Pfam" id="PF17681"/>
    </source>
</evidence>
<dbReference type="GO" id="GO:0051321">
    <property type="term" value="P:meiotic cell cycle"/>
    <property type="evidence" value="ECO:0007669"/>
    <property type="project" value="TreeGrafter"/>
</dbReference>
<dbReference type="GO" id="GO:0031122">
    <property type="term" value="P:cytoplasmic microtubule organization"/>
    <property type="evidence" value="ECO:0007669"/>
    <property type="project" value="TreeGrafter"/>
</dbReference>
<evidence type="ECO:0000256" key="3">
    <source>
        <dbReference type="ARBA" id="ARBA00022490"/>
    </source>
</evidence>
<dbReference type="GO" id="GO:0051225">
    <property type="term" value="P:spindle assembly"/>
    <property type="evidence" value="ECO:0007669"/>
    <property type="project" value="TreeGrafter"/>
</dbReference>
<evidence type="ECO:0000256" key="4">
    <source>
        <dbReference type="ARBA" id="ARBA00022701"/>
    </source>
</evidence>
<protein>
    <recommendedName>
        <fullName evidence="11">Gamma-tubulin complex component</fullName>
    </recommendedName>
</protein>
<dbReference type="PANTHER" id="PTHR19302:SF70">
    <property type="entry name" value="GAMMA-TUBULIN COMPLEX COMPONENT 6"/>
    <property type="match status" value="1"/>
</dbReference>
<dbReference type="GO" id="GO:0005874">
    <property type="term" value="C:microtubule"/>
    <property type="evidence" value="ECO:0007669"/>
    <property type="project" value="UniProtKB-KW"/>
</dbReference>
<dbReference type="InterPro" id="IPR002110">
    <property type="entry name" value="Ankyrin_rpt"/>
</dbReference>
<dbReference type="Gene3D" id="1.25.40.20">
    <property type="entry name" value="Ankyrin repeat-containing domain"/>
    <property type="match status" value="1"/>
</dbReference>
<dbReference type="SMART" id="SM00248">
    <property type="entry name" value="ANK"/>
    <property type="match status" value="5"/>
</dbReference>
<feature type="domain" description="Gamma tubulin complex component C-terminal" evidence="7">
    <location>
        <begin position="924"/>
        <end position="1204"/>
    </location>
</feature>
<evidence type="ECO:0000256" key="1">
    <source>
        <dbReference type="ARBA" id="ARBA00004245"/>
    </source>
</evidence>
<comment type="caution">
    <text evidence="9">The sequence shown here is derived from an EMBL/GenBank/DDBJ whole genome shotgun (WGS) entry which is preliminary data.</text>
</comment>
<dbReference type="GO" id="GO:0000278">
    <property type="term" value="P:mitotic cell cycle"/>
    <property type="evidence" value="ECO:0007669"/>
    <property type="project" value="TreeGrafter"/>
</dbReference>
<keyword evidence="6" id="KW-0040">ANK repeat</keyword>
<dbReference type="Pfam" id="PF12796">
    <property type="entry name" value="Ank_2"/>
    <property type="match status" value="2"/>
</dbReference>
<dbReference type="Gene3D" id="1.20.120.1900">
    <property type="entry name" value="Gamma-tubulin complex, C-terminal domain"/>
    <property type="match status" value="1"/>
</dbReference>
<evidence type="ECO:0000256" key="6">
    <source>
        <dbReference type="PROSITE-ProRule" id="PRU00023"/>
    </source>
</evidence>
<feature type="repeat" description="ANK" evidence="6">
    <location>
        <begin position="1519"/>
        <end position="1551"/>
    </location>
</feature>
<feature type="repeat" description="ANK" evidence="6">
    <location>
        <begin position="1397"/>
        <end position="1419"/>
    </location>
</feature>
<evidence type="ECO:0000256" key="2">
    <source>
        <dbReference type="ARBA" id="ARBA00010337"/>
    </source>
</evidence>
<keyword evidence="3" id="KW-0963">Cytoplasm</keyword>
<proteinExistence type="inferred from homology"/>
<comment type="similarity">
    <text evidence="2">Belongs to the TUBGCP family.</text>
</comment>
<dbReference type="Proteomes" id="UP000789390">
    <property type="component" value="Unassembled WGS sequence"/>
</dbReference>
<evidence type="ECO:0000313" key="10">
    <source>
        <dbReference type="Proteomes" id="UP000789390"/>
    </source>
</evidence>
<accession>A0A8J2S6H6</accession>
<feature type="domain" description="Gamma tubulin complex component protein N-terminal" evidence="8">
    <location>
        <begin position="341"/>
        <end position="595"/>
    </location>
</feature>
<dbReference type="InterPro" id="IPR040457">
    <property type="entry name" value="GCP_C"/>
</dbReference>
<sequence length="1658" mass="188531">MDKENSLYGSLCRFFTLVSKSKSSDGPLTYSRFIIPEIEHSEAKEKKRLKRDGFSTLFTAHVSEEDTLPNEFQLASWIFKLRTLIPCSQGNKAVENTISDLEKVAAGQVDNILPVLKFLSYITPVHNEDLPTLRSIDPQSYQRQHAEVKDDHLKTQCVPYPVLQHNLFEVPPIKFHIGELYTTTVIAKLESTRQLDELDVVHRNLFGSLENPPKNLNYLGISKCSKLTLGINANSSYYKPVIPDEGYESPTSNTIPPLPKEVKNCWENVEDLCDTSSIPRTWEAKLSGQEYPLKELPYLTHAPLKVMEILCHHFEENLSLVDNTLPARDSFRMDESEFRKKILFLMLGIESSVFSCVDDEFRLKGYPFIDGISSDCLCDLVQPLLECGRLVRRLSRAIWKPEFGPVRNTLSDQLLASLQLYQEMVEEVMESPSLIAIVQQLKTLLPPLQLMDQLWYWPGWEDSNGRGVAFLQHLVDLSTVTVNEQERNLLTAYFAACVGPLLSYMDIWLYRGHCNDPHNEFFIRPNNDQLEKRDRNYWINGFAFQPINRPGAGPFINSTAEDDAITGLLNDVYLCGKTVHLLQLCQAKELEYREPTLRIGLSLSELNDIRVECAASALKFPPVVDFVRPIKDLGQQARKVRDAKLAELLAQKEAQQLDRAVKRNARHALAKAELDEQLDLKRAEETKKANQERLLDEDIQRYQDSIDKREADEKRRLLIKYANLLDDKDSTDGPSEDELNANDVRGMDEENNIVSQIQSDDATVEKPATTLPLRTVPPSVPVKPSIPVVSTRPKKKVLTRDEIKTKVLWEEFGVDPRYTKENDEFTTEEPRVVISPYVPKDWSHPASVSYPLQFNFATEPEPTMLIGQEKRDWLQEAKPCEEEIRDLSLSFFVQRSLLLPIRTQCESVNRSLMTLLTGPDHRFMQHLEALRQYLFLDNGAFSHSLASNIGRRLGQITQIHQLINVPSMNFILQSALNSVHADEYHASRLSFYIKEATGTVSNSHLEALECFTLRYRVGWPLNIILTEEVMDDYSQIFSFVLQLRLAAWALEDVYINLMRDLPSRWHLVHIARHSIYHFVQTLQNYVMSQLLTLAWSEFLAELKKYGARSLDDLYELHSNYIHRAKSRLLLTPKSASLLKIIRDALNLALKFRGLLLAANYSYSDVLQSQINAVSAKAREYAKFIRLILEKVKDRSHQSHFNELLKVKKSIGDIADQPHYTAGLPTDYFTGETNVRKNHVDSSVKLWSNRSKQFLADKRSEDREQSKGMWHSEDFMTVDEVVADGAQCHRRVSFPHQTTLEESTKFCENNYSGKLNSDSGFLSGVNINEDSAVITSSSINLSEEQDSMKLKSAAQFSVSEINLDYKSKNTNNLSSPVKPQKETPRRITLRDLLRQDEDGDTPLHLAVLQGFIEVVFSLVRILPDPRLLEIPNKYFQTPLHLAVLTNQAPLVRRLVVGGASVLLRDRLGNTPLHLACRDGHVDCAHALLLPVSHEERQSALLPLDIVPQPLPQDLEQKNYDGQMPLHLAAINGHVSIAKLLCCFGANVNAMEGKYGRTALHYSVERRHPAMLHFLVSQCGALTEAETYSGYTAHQIASVSEPVLAALLADLGAQIRPCPLEKFSSDEEDRFADSNMSTASWRPHSDKYMSLTNEVLHLVA</sequence>
<dbReference type="PANTHER" id="PTHR19302">
    <property type="entry name" value="GAMMA TUBULIN COMPLEX PROTEIN"/>
    <property type="match status" value="1"/>
</dbReference>
<dbReference type="PROSITE" id="PS50088">
    <property type="entry name" value="ANK_REPEAT"/>
    <property type="match status" value="4"/>
</dbReference>
<dbReference type="InterPro" id="IPR042241">
    <property type="entry name" value="GCP_C_sf"/>
</dbReference>
<dbReference type="PRINTS" id="PR01415">
    <property type="entry name" value="ANKYRIN"/>
</dbReference>
<dbReference type="EMBL" id="CAKKLH010000314">
    <property type="protein sequence ID" value="CAH0111508.1"/>
    <property type="molecule type" value="Genomic_DNA"/>
</dbReference>
<dbReference type="GO" id="GO:0043015">
    <property type="term" value="F:gamma-tubulin binding"/>
    <property type="evidence" value="ECO:0007669"/>
    <property type="project" value="InterPro"/>
</dbReference>
<keyword evidence="10" id="KW-1185">Reference proteome</keyword>
<dbReference type="InterPro" id="IPR007259">
    <property type="entry name" value="GCP"/>
</dbReference>
<dbReference type="GO" id="GO:0051011">
    <property type="term" value="F:microtubule minus-end binding"/>
    <property type="evidence" value="ECO:0007669"/>
    <property type="project" value="TreeGrafter"/>
</dbReference>
<evidence type="ECO:0000313" key="9">
    <source>
        <dbReference type="EMBL" id="CAH0111508.1"/>
    </source>
</evidence>
<dbReference type="GO" id="GO:0007020">
    <property type="term" value="P:microtubule nucleation"/>
    <property type="evidence" value="ECO:0007669"/>
    <property type="project" value="InterPro"/>
</dbReference>
<dbReference type="PROSITE" id="PS50297">
    <property type="entry name" value="ANK_REP_REGION"/>
    <property type="match status" value="4"/>
</dbReference>
<dbReference type="GO" id="GO:0000922">
    <property type="term" value="C:spindle pole"/>
    <property type="evidence" value="ECO:0007669"/>
    <property type="project" value="InterPro"/>
</dbReference>
<dbReference type="SUPFAM" id="SSF48403">
    <property type="entry name" value="Ankyrin repeat"/>
    <property type="match status" value="1"/>
</dbReference>
<gene>
    <name evidence="9" type="ORF">DGAL_LOCUS15155</name>
</gene>
<evidence type="ECO:0000256" key="5">
    <source>
        <dbReference type="ARBA" id="ARBA00023212"/>
    </source>
</evidence>